<reference evidence="2 3" key="1">
    <citation type="journal article" date="2014" name="FEMS Microbiol. Ecol.">
        <title>Sphaerotilus natans encrusted with nanoball-shaped Fe(III) oxide minerals formed by nitrate-reducing mixotrophic Fe(II) oxidation.</title>
        <authorList>
            <person name="Park S."/>
            <person name="Kim D.H."/>
            <person name="Lee J.H."/>
            <person name="Hur H.G."/>
        </authorList>
    </citation>
    <scope>NUCLEOTIDE SEQUENCE [LARGE SCALE GENOMIC DNA]</scope>
    <source>
        <strain evidence="2 3">DSM 6575</strain>
    </source>
</reference>
<keyword evidence="3" id="KW-1185">Reference proteome</keyword>
<protein>
    <submittedName>
        <fullName evidence="2">Uncharacterized protein</fullName>
    </submittedName>
</protein>
<name>A0A059KKC2_9BURK</name>
<evidence type="ECO:0000313" key="3">
    <source>
        <dbReference type="Proteomes" id="UP000026714"/>
    </source>
</evidence>
<feature type="region of interest" description="Disordered" evidence="1">
    <location>
        <begin position="1"/>
        <end position="20"/>
    </location>
</feature>
<dbReference type="EMBL" id="AZRA01000076">
    <property type="protein sequence ID" value="KDB51523.1"/>
    <property type="molecule type" value="Genomic_DNA"/>
</dbReference>
<dbReference type="AlphaFoldDB" id="A0A059KKC2"/>
<evidence type="ECO:0000313" key="2">
    <source>
        <dbReference type="EMBL" id="KDB51523.1"/>
    </source>
</evidence>
<comment type="caution">
    <text evidence="2">The sequence shown here is derived from an EMBL/GenBank/DDBJ whole genome shotgun (WGS) entry which is preliminary data.</text>
</comment>
<organism evidence="2 3">
    <name type="scientific">Sphaerotilus natans subsp. natans DSM 6575</name>
    <dbReference type="NCBI Taxonomy" id="1286631"/>
    <lineage>
        <taxon>Bacteria</taxon>
        <taxon>Pseudomonadati</taxon>
        <taxon>Pseudomonadota</taxon>
        <taxon>Betaproteobacteria</taxon>
        <taxon>Burkholderiales</taxon>
        <taxon>Sphaerotilaceae</taxon>
        <taxon>Sphaerotilus</taxon>
    </lineage>
</organism>
<accession>A0A059KKC2</accession>
<dbReference type="Proteomes" id="UP000026714">
    <property type="component" value="Unassembled WGS sequence"/>
</dbReference>
<evidence type="ECO:0000256" key="1">
    <source>
        <dbReference type="SAM" id="MobiDB-lite"/>
    </source>
</evidence>
<sequence length="43" mass="4685">MPSAHHETAKSQPTAGRRKEMPMTVVFLGIDLARNVFVPHGVA</sequence>
<proteinExistence type="predicted"/>
<gene>
    <name evidence="2" type="ORF">X805_29010</name>
</gene>